<dbReference type="GO" id="GO:0016020">
    <property type="term" value="C:membrane"/>
    <property type="evidence" value="ECO:0007669"/>
    <property type="project" value="GOC"/>
</dbReference>
<evidence type="ECO:0000256" key="1">
    <source>
        <dbReference type="ARBA" id="ARBA00022516"/>
    </source>
</evidence>
<name>A0A2G9I971_9LAMI</name>
<evidence type="ECO:0000256" key="5">
    <source>
        <dbReference type="ARBA" id="ARBA00023315"/>
    </source>
</evidence>
<comment type="caution">
    <text evidence="6">The sequence shown here is derived from an EMBL/GenBank/DDBJ whole genome shotgun (WGS) entry which is preliminary data.</text>
</comment>
<dbReference type="GO" id="GO:0009245">
    <property type="term" value="P:lipid A biosynthetic process"/>
    <property type="evidence" value="ECO:0007669"/>
    <property type="project" value="UniProtKB-KW"/>
</dbReference>
<evidence type="ECO:0000256" key="3">
    <source>
        <dbReference type="ARBA" id="ARBA00022679"/>
    </source>
</evidence>
<keyword evidence="7" id="KW-1185">Reference proteome</keyword>
<keyword evidence="5 6" id="KW-0012">Acyltransferase</keyword>
<dbReference type="EC" id="2.3.1.191" evidence="6"/>
<gene>
    <name evidence="6" type="ORF">CDL12_00945</name>
</gene>
<dbReference type="OrthoDB" id="2355at2759"/>
<reference evidence="7" key="1">
    <citation type="journal article" date="2018" name="Gigascience">
        <title>Genome assembly of the Pink Ipe (Handroanthus impetiginosus, Bignoniaceae), a highly valued, ecologically keystone Neotropical timber forest tree.</title>
        <authorList>
            <person name="Silva-Junior O.B."/>
            <person name="Grattapaglia D."/>
            <person name="Novaes E."/>
            <person name="Collevatti R.G."/>
        </authorList>
    </citation>
    <scope>NUCLEOTIDE SEQUENCE [LARGE SCALE GENOMIC DNA]</scope>
    <source>
        <strain evidence="7">cv. UFG-1</strain>
    </source>
</reference>
<dbReference type="Proteomes" id="UP000231279">
    <property type="component" value="Unassembled WGS sequence"/>
</dbReference>
<dbReference type="GO" id="GO:0103118">
    <property type="term" value="F:UDP-3-O-[(3R)-3-hydroxyacyl]-glucosamine N-acyltransferase activity"/>
    <property type="evidence" value="ECO:0007669"/>
    <property type="project" value="UniProtKB-EC"/>
</dbReference>
<evidence type="ECO:0000256" key="2">
    <source>
        <dbReference type="ARBA" id="ARBA00022556"/>
    </source>
</evidence>
<sequence length="96" mass="10175">MALRAAKLATFFSKAYISAFNVPALFFSRFMSNSFTSQHPSGMFHKSAHTDPTAKIEIGALVHSEFIVGANDCVGLGSVVGPAVTTGQSTRTGYSQ</sequence>
<evidence type="ECO:0000256" key="4">
    <source>
        <dbReference type="ARBA" id="ARBA00023098"/>
    </source>
</evidence>
<dbReference type="PANTHER" id="PTHR43378">
    <property type="entry name" value="UDP-3-O-ACYLGLUCOSAMINE N-ACYLTRANSFERASE"/>
    <property type="match status" value="1"/>
</dbReference>
<organism evidence="6 7">
    <name type="scientific">Handroanthus impetiginosus</name>
    <dbReference type="NCBI Taxonomy" id="429701"/>
    <lineage>
        <taxon>Eukaryota</taxon>
        <taxon>Viridiplantae</taxon>
        <taxon>Streptophyta</taxon>
        <taxon>Embryophyta</taxon>
        <taxon>Tracheophyta</taxon>
        <taxon>Spermatophyta</taxon>
        <taxon>Magnoliopsida</taxon>
        <taxon>eudicotyledons</taxon>
        <taxon>Gunneridae</taxon>
        <taxon>Pentapetalae</taxon>
        <taxon>asterids</taxon>
        <taxon>lamiids</taxon>
        <taxon>Lamiales</taxon>
        <taxon>Bignoniaceae</taxon>
        <taxon>Crescentiina</taxon>
        <taxon>Tabebuia alliance</taxon>
        <taxon>Handroanthus</taxon>
    </lineage>
</organism>
<dbReference type="GO" id="GO:0016410">
    <property type="term" value="F:N-acyltransferase activity"/>
    <property type="evidence" value="ECO:0007669"/>
    <property type="project" value="InterPro"/>
</dbReference>
<dbReference type="AlphaFoldDB" id="A0A2G9I971"/>
<dbReference type="InterPro" id="IPR011004">
    <property type="entry name" value="Trimer_LpxA-like_sf"/>
</dbReference>
<dbReference type="PANTHER" id="PTHR43378:SF2">
    <property type="entry name" value="UDP-3-O-ACYLGLUCOSAMINE N-ACYLTRANSFERASE 1, MITOCHONDRIAL-RELATED"/>
    <property type="match status" value="1"/>
</dbReference>
<keyword evidence="1" id="KW-0444">Lipid biosynthesis</keyword>
<accession>A0A2G9I971</accession>
<dbReference type="EMBL" id="NKXS01000114">
    <property type="protein sequence ID" value="PIN26302.1"/>
    <property type="molecule type" value="Genomic_DNA"/>
</dbReference>
<protein>
    <submittedName>
        <fullName evidence="6">UDP-3-O-(3-hydroxymyristoyl)glucosamine N-acyltransferase</fullName>
        <ecNumber evidence="6">2.3.1.191</ecNumber>
    </submittedName>
</protein>
<keyword evidence="4" id="KW-0443">Lipid metabolism</keyword>
<dbReference type="STRING" id="429701.A0A2G9I971"/>
<dbReference type="InterPro" id="IPR007691">
    <property type="entry name" value="LpxD"/>
</dbReference>
<evidence type="ECO:0000313" key="6">
    <source>
        <dbReference type="EMBL" id="PIN26302.1"/>
    </source>
</evidence>
<keyword evidence="2" id="KW-0441">Lipid A biosynthesis</keyword>
<evidence type="ECO:0000313" key="7">
    <source>
        <dbReference type="Proteomes" id="UP000231279"/>
    </source>
</evidence>
<proteinExistence type="predicted"/>
<keyword evidence="3 6" id="KW-0808">Transferase</keyword>
<dbReference type="SUPFAM" id="SSF51161">
    <property type="entry name" value="Trimeric LpxA-like enzymes"/>
    <property type="match status" value="1"/>
</dbReference>